<dbReference type="Proteomes" id="UP001497522">
    <property type="component" value="Chromosome 7"/>
</dbReference>
<evidence type="ECO:0000313" key="1">
    <source>
        <dbReference type="EMBL" id="CAK9879725.1"/>
    </source>
</evidence>
<sequence>MIHEKQTTTRIDSSYNNQIVSWILPVWISVDPACVCLCLWIDPACVCRLLCLSTSGLLNILSKKYEDQWTRDWMDHYRWSIKPPFFVCLLVNITYIWH</sequence>
<reference evidence="1" key="1">
    <citation type="submission" date="2024-03" db="EMBL/GenBank/DDBJ databases">
        <authorList>
            <consortium name="ELIXIR-Norway"/>
            <consortium name="Elixir Norway"/>
        </authorList>
    </citation>
    <scope>NUCLEOTIDE SEQUENCE</scope>
</reference>
<evidence type="ECO:0008006" key="3">
    <source>
        <dbReference type="Google" id="ProtNLM"/>
    </source>
</evidence>
<evidence type="ECO:0000313" key="2">
    <source>
        <dbReference type="Proteomes" id="UP001497522"/>
    </source>
</evidence>
<organism evidence="1 2">
    <name type="scientific">Sphagnum jensenii</name>
    <dbReference type="NCBI Taxonomy" id="128206"/>
    <lineage>
        <taxon>Eukaryota</taxon>
        <taxon>Viridiplantae</taxon>
        <taxon>Streptophyta</taxon>
        <taxon>Embryophyta</taxon>
        <taxon>Bryophyta</taxon>
        <taxon>Sphagnophytina</taxon>
        <taxon>Sphagnopsida</taxon>
        <taxon>Sphagnales</taxon>
        <taxon>Sphagnaceae</taxon>
        <taxon>Sphagnum</taxon>
    </lineage>
</organism>
<accession>A0ABP1BUP9</accession>
<protein>
    <recommendedName>
        <fullName evidence="3">NADH-plastoquinone oxidoreductase subunit 5</fullName>
    </recommendedName>
</protein>
<dbReference type="EMBL" id="OZ023708">
    <property type="protein sequence ID" value="CAK9879725.1"/>
    <property type="molecule type" value="Genomic_DNA"/>
</dbReference>
<keyword evidence="2" id="KW-1185">Reference proteome</keyword>
<name>A0ABP1BUP9_9BRYO</name>
<gene>
    <name evidence="1" type="ORF">CSSPJE1EN2_LOCUS21214</name>
</gene>
<proteinExistence type="predicted"/>